<dbReference type="OrthoDB" id="1680906at2"/>
<gene>
    <name evidence="1" type="ORF">CLPU_2c02250</name>
</gene>
<sequence>MKEVTLKIKGTQTTLDGEENVIELITEGKFYNKKGTYYLVYDETELSGMEGATTTLKIEDRKVSMKRFGNNKSSLVFQQGTRYKSEYGTVYGDMDMEILTKHVDVNISDKGRGNIDLIYQLSISDSIETTNKLSIDIM</sequence>
<proteinExistence type="predicted"/>
<dbReference type="EMBL" id="LGSS01000002">
    <property type="protein sequence ID" value="KNF09773.1"/>
    <property type="molecule type" value="Genomic_DNA"/>
</dbReference>
<dbReference type="InterPro" id="IPR015231">
    <property type="entry name" value="DUF1934"/>
</dbReference>
<name>A0A0L0WE67_GOTPU</name>
<comment type="caution">
    <text evidence="1">The sequence shown here is derived from an EMBL/GenBank/DDBJ whole genome shotgun (WGS) entry which is preliminary data.</text>
</comment>
<protein>
    <submittedName>
        <fullName evidence="1">Calycin-like domain-containing protein</fullName>
    </submittedName>
</protein>
<dbReference type="RefSeq" id="WP_050354153.1">
    <property type="nucleotide sequence ID" value="NZ_LGSS01000002.1"/>
</dbReference>
<dbReference type="Proteomes" id="UP000037267">
    <property type="component" value="Unassembled WGS sequence"/>
</dbReference>
<dbReference type="STRING" id="1503.CLPU_2c02250"/>
<evidence type="ECO:0000313" key="2">
    <source>
        <dbReference type="Proteomes" id="UP000037267"/>
    </source>
</evidence>
<dbReference type="SUPFAM" id="SSF50814">
    <property type="entry name" value="Lipocalins"/>
    <property type="match status" value="1"/>
</dbReference>
<organism evidence="1 2">
    <name type="scientific">Gottschalkia purinilytica</name>
    <name type="common">Clostridium purinilyticum</name>
    <dbReference type="NCBI Taxonomy" id="1503"/>
    <lineage>
        <taxon>Bacteria</taxon>
        <taxon>Bacillati</taxon>
        <taxon>Bacillota</taxon>
        <taxon>Tissierellia</taxon>
        <taxon>Tissierellales</taxon>
        <taxon>Gottschalkiaceae</taxon>
        <taxon>Gottschalkia</taxon>
    </lineage>
</organism>
<accession>A0A0L0WE67</accession>
<reference evidence="2" key="1">
    <citation type="submission" date="2015-07" db="EMBL/GenBank/DDBJ databases">
        <title>Draft genome sequence of the purine-degrading Gottschalkia purinilyticum DSM 1384 (formerly Clostridium purinilyticum).</title>
        <authorList>
            <person name="Poehlein A."/>
            <person name="Schiel-Bengelsdorf B."/>
            <person name="Bengelsdorf F.R."/>
            <person name="Daniel R."/>
            <person name="Duerre P."/>
        </authorList>
    </citation>
    <scope>NUCLEOTIDE SEQUENCE [LARGE SCALE GENOMIC DNA]</scope>
    <source>
        <strain evidence="2">DSM 1384</strain>
    </source>
</reference>
<dbReference type="AlphaFoldDB" id="A0A0L0WE67"/>
<dbReference type="Gene3D" id="2.40.128.20">
    <property type="match status" value="1"/>
</dbReference>
<dbReference type="Pfam" id="PF09148">
    <property type="entry name" value="DUF1934"/>
    <property type="match status" value="1"/>
</dbReference>
<evidence type="ECO:0000313" key="1">
    <source>
        <dbReference type="EMBL" id="KNF09773.1"/>
    </source>
</evidence>
<keyword evidence="2" id="KW-1185">Reference proteome</keyword>
<dbReference type="InterPro" id="IPR012674">
    <property type="entry name" value="Calycin"/>
</dbReference>